<accession>X1R308</accession>
<keyword evidence="1" id="KW-1133">Transmembrane helix</keyword>
<dbReference type="EMBL" id="BARW01011656">
    <property type="protein sequence ID" value="GAI75137.1"/>
    <property type="molecule type" value="Genomic_DNA"/>
</dbReference>
<feature type="transmembrane region" description="Helical" evidence="1">
    <location>
        <begin position="57"/>
        <end position="75"/>
    </location>
</feature>
<dbReference type="AlphaFoldDB" id="X1R308"/>
<comment type="caution">
    <text evidence="2">The sequence shown here is derived from an EMBL/GenBank/DDBJ whole genome shotgun (WGS) entry which is preliminary data.</text>
</comment>
<sequence>GGGQMPERQKIPNPDSVSLEDIQKMKVQEFRIWSFLRLNSIDGHLKRHDKHLGKIEGMMWGLALLIIATLLAAIFA</sequence>
<evidence type="ECO:0000313" key="2">
    <source>
        <dbReference type="EMBL" id="GAI75137.1"/>
    </source>
</evidence>
<evidence type="ECO:0000256" key="1">
    <source>
        <dbReference type="SAM" id="Phobius"/>
    </source>
</evidence>
<feature type="non-terminal residue" evidence="2">
    <location>
        <position position="1"/>
    </location>
</feature>
<keyword evidence="1" id="KW-0472">Membrane</keyword>
<reference evidence="2" key="1">
    <citation type="journal article" date="2014" name="Front. Microbiol.">
        <title>High frequency of phylogenetically diverse reductive dehalogenase-homologous genes in deep subseafloor sedimentary metagenomes.</title>
        <authorList>
            <person name="Kawai M."/>
            <person name="Futagami T."/>
            <person name="Toyoda A."/>
            <person name="Takaki Y."/>
            <person name="Nishi S."/>
            <person name="Hori S."/>
            <person name="Arai W."/>
            <person name="Tsubouchi T."/>
            <person name="Morono Y."/>
            <person name="Uchiyama I."/>
            <person name="Ito T."/>
            <person name="Fujiyama A."/>
            <person name="Inagaki F."/>
            <person name="Takami H."/>
        </authorList>
    </citation>
    <scope>NUCLEOTIDE SEQUENCE</scope>
    <source>
        <strain evidence="2">Expedition CK06-06</strain>
    </source>
</reference>
<gene>
    <name evidence="2" type="ORF">S12H4_22371</name>
</gene>
<organism evidence="2">
    <name type="scientific">marine sediment metagenome</name>
    <dbReference type="NCBI Taxonomy" id="412755"/>
    <lineage>
        <taxon>unclassified sequences</taxon>
        <taxon>metagenomes</taxon>
        <taxon>ecological metagenomes</taxon>
    </lineage>
</organism>
<name>X1R308_9ZZZZ</name>
<proteinExistence type="predicted"/>
<protein>
    <submittedName>
        <fullName evidence="2">Uncharacterized protein</fullName>
    </submittedName>
</protein>
<keyword evidence="1" id="KW-0812">Transmembrane</keyword>